<proteinExistence type="predicted"/>
<evidence type="ECO:0000259" key="10">
    <source>
        <dbReference type="PROSITE" id="PS50158"/>
    </source>
</evidence>
<dbReference type="PANTHER" id="PTHR37984">
    <property type="entry name" value="PROTEIN CBG26694"/>
    <property type="match status" value="1"/>
</dbReference>
<evidence type="ECO:0000256" key="5">
    <source>
        <dbReference type="ARBA" id="ARBA00022759"/>
    </source>
</evidence>
<evidence type="ECO:0000256" key="9">
    <source>
        <dbReference type="SAM" id="MobiDB-lite"/>
    </source>
</evidence>
<keyword evidence="7" id="KW-0695">RNA-directed DNA polymerase</keyword>
<dbReference type="GO" id="GO:0015074">
    <property type="term" value="P:DNA integration"/>
    <property type="evidence" value="ECO:0007669"/>
    <property type="project" value="InterPro"/>
</dbReference>
<keyword evidence="8" id="KW-0862">Zinc</keyword>
<feature type="non-terminal residue" evidence="12">
    <location>
        <position position="1139"/>
    </location>
</feature>
<dbReference type="GO" id="GO:0003964">
    <property type="term" value="F:RNA-directed DNA polymerase activity"/>
    <property type="evidence" value="ECO:0007669"/>
    <property type="project" value="UniProtKB-KW"/>
</dbReference>
<dbReference type="InterPro" id="IPR001584">
    <property type="entry name" value="Integrase_cat-core"/>
</dbReference>
<dbReference type="InterPro" id="IPR043502">
    <property type="entry name" value="DNA/RNA_pol_sf"/>
</dbReference>
<keyword evidence="6" id="KW-0378">Hydrolase</keyword>
<dbReference type="FunFam" id="3.30.70.270:FF:000020">
    <property type="entry name" value="Transposon Tf2-6 polyprotein-like Protein"/>
    <property type="match status" value="1"/>
</dbReference>
<dbReference type="EMBL" id="GALX01005363">
    <property type="protein sequence ID" value="JAB63103.1"/>
    <property type="molecule type" value="Transcribed_RNA"/>
</dbReference>
<dbReference type="GO" id="GO:0004519">
    <property type="term" value="F:endonuclease activity"/>
    <property type="evidence" value="ECO:0007669"/>
    <property type="project" value="UniProtKB-KW"/>
</dbReference>
<dbReference type="GO" id="GO:0016787">
    <property type="term" value="F:hydrolase activity"/>
    <property type="evidence" value="ECO:0007669"/>
    <property type="project" value="UniProtKB-KW"/>
</dbReference>
<evidence type="ECO:0000256" key="7">
    <source>
        <dbReference type="ARBA" id="ARBA00022918"/>
    </source>
</evidence>
<dbReference type="SUPFAM" id="SSF50630">
    <property type="entry name" value="Acid proteases"/>
    <property type="match status" value="1"/>
</dbReference>
<feature type="region of interest" description="Disordered" evidence="9">
    <location>
        <begin position="1"/>
        <end position="32"/>
    </location>
</feature>
<dbReference type="InterPro" id="IPR005162">
    <property type="entry name" value="Retrotrans_gag_dom"/>
</dbReference>
<keyword evidence="2" id="KW-0808">Transferase</keyword>
<dbReference type="SUPFAM" id="SSF57756">
    <property type="entry name" value="Retrovirus zinc finger-like domains"/>
    <property type="match status" value="1"/>
</dbReference>
<evidence type="ECO:0000256" key="1">
    <source>
        <dbReference type="ARBA" id="ARBA00012493"/>
    </source>
</evidence>
<keyword evidence="8" id="KW-0479">Metal-binding</keyword>
<reference evidence="12" key="1">
    <citation type="submission" date="2013-07" db="EMBL/GenBank/DDBJ databases">
        <title>Midgut Transcriptome Profiling of Anoplphora glabripennis, a Lignocellulose Degrading, Wood-Boring Cerambycid.</title>
        <authorList>
            <person name="Scully E.D."/>
            <person name="Hoover K."/>
            <person name="Carlson J.E."/>
            <person name="Tien M."/>
            <person name="Geib S.M."/>
        </authorList>
    </citation>
    <scope>NUCLEOTIDE SEQUENCE</scope>
</reference>
<sequence length="1139" mass="131775">MPSDTGRNNIPHPERPEQSGTSSEDEQPPAKVSWIYTLKKDELVRELEKFSLTTKGTLPILRKRLVTFFREGYPKSGKNLRQPSSSSGPDTEPPRFQPNIESTRRAVKKNHSIGDICDKVRTWKLQFNGKTDATEFLEKLYELQEKSEISTTELLPALFEIFQGNALAWYRNNRDTWTTWGEFLADFKLFYLPANYQDFLEEQIQKRKQNASETGRDYIVALQTLIRRHGGFSPEKMLRRLYANLLPEYRQYIRQSDITSTSDLVARIEEFETLSKELKYRNTLPGYSSDRKELPPPRNREPVNSRPPFRPRTSVENRIRPEPTPERPAVPAPPSPETRPTQSTPSPGSYNRRTICWRCGQPGHNRYECRAPPKLFCSRCGQNGVMTRDCKCNRPSTSHNAAIAGGDNRPHIQVKIKNKYFSALVDTGALLSYISNKVADYCKDLNMPFQEVETPTTVLANGQPVTVRGGYHLEFLINKTKFSQLIHHLPDLTSDMVIGMDILSRNNFRMDLLSNTIYLNDKKVHKSPPTAPYTPVGELSLQQKFPTPKNVREVRRFLGTASWYRRFVPSFSEVVAPLTRLLKKNYRWKWTADQEKAFTALKKCLTEAPILTCPDFEKPFILQTDASDIGLGVALTQNVEGTEHVVAYASRTLNSAEKNYSTTEKECLAIVWGIEKMRPYLEGYRFTVITDHQSLRWLHSVKNPTGRLARWSIFLQQYDFDIQYRRGALNRVADALSRQPLPDSSTEDAAELCALEGAPECSWYRQKKEEVEKSPEAFPDYCIRNDRLYRHIWDSRDLTEPELSDPWKLCVPKPMRPNVMKENHDVPTAGHMGISKTIARISLRYYWPGMFREVTSYVRSCLQCQRYKTSQQQTPGKMQPSVVRQPWETVSTDLVGPLPRSSKGHRFLIVFQDRFTKWVEFRPLRSATARNVTQALYEDIICRYGCPKEIISDNGTQYDSRSFRSLLQDLDIRHRFTPPYTPQANPVERTNRTIKTMIAQFCEQDHRHWDQHLADFKFAINSARHESTGFTPSFLNFGRELEVPKALYRNEEPVPEEEPSDADHEIRRNRLSKLQEVFDLVRVNLSHAFNSQSHYYNLRRRDWRCRVGDRVMKRENPLSSAVRGFAAKLAPKYSGPYTV</sequence>
<feature type="domain" description="Integrase catalytic" evidence="11">
    <location>
        <begin position="882"/>
        <end position="1040"/>
    </location>
</feature>
<dbReference type="FunFam" id="3.10.20.370:FF:000001">
    <property type="entry name" value="Retrovirus-related Pol polyprotein from transposon 17.6-like protein"/>
    <property type="match status" value="1"/>
</dbReference>
<feature type="compositionally biased region" description="Basic and acidic residues" evidence="9">
    <location>
        <begin position="289"/>
        <end position="303"/>
    </location>
</feature>
<dbReference type="InterPro" id="IPR050951">
    <property type="entry name" value="Retrovirus_Pol_polyprotein"/>
</dbReference>
<organism evidence="12">
    <name type="scientific">Anoplophora glabripennis</name>
    <name type="common">Asian longhorn beetle</name>
    <name type="synonym">Anoplophora nobilis</name>
    <dbReference type="NCBI Taxonomy" id="217634"/>
    <lineage>
        <taxon>Eukaryota</taxon>
        <taxon>Metazoa</taxon>
        <taxon>Ecdysozoa</taxon>
        <taxon>Arthropoda</taxon>
        <taxon>Hexapoda</taxon>
        <taxon>Insecta</taxon>
        <taxon>Pterygota</taxon>
        <taxon>Neoptera</taxon>
        <taxon>Endopterygota</taxon>
        <taxon>Coleoptera</taxon>
        <taxon>Polyphaga</taxon>
        <taxon>Cucujiformia</taxon>
        <taxon>Chrysomeloidea</taxon>
        <taxon>Cerambycidae</taxon>
        <taxon>Lamiinae</taxon>
        <taxon>Lamiini</taxon>
        <taxon>Anoplophora</taxon>
    </lineage>
</organism>
<dbReference type="PROSITE" id="PS50158">
    <property type="entry name" value="ZF_CCHC"/>
    <property type="match status" value="1"/>
</dbReference>
<feature type="region of interest" description="Disordered" evidence="9">
    <location>
        <begin position="282"/>
        <end position="349"/>
    </location>
</feature>
<dbReference type="Pfam" id="PF00665">
    <property type="entry name" value="rve"/>
    <property type="match status" value="1"/>
</dbReference>
<dbReference type="InterPro" id="IPR036875">
    <property type="entry name" value="Znf_CCHC_sf"/>
</dbReference>
<keyword evidence="3" id="KW-0548">Nucleotidyltransferase</keyword>
<evidence type="ECO:0000313" key="12">
    <source>
        <dbReference type="EMBL" id="JAB63103.1"/>
    </source>
</evidence>
<dbReference type="Gene3D" id="3.30.420.10">
    <property type="entry name" value="Ribonuclease H-like superfamily/Ribonuclease H"/>
    <property type="match status" value="1"/>
</dbReference>
<dbReference type="Pfam" id="PF17921">
    <property type="entry name" value="Integrase_H2C2"/>
    <property type="match status" value="1"/>
</dbReference>
<keyword evidence="8" id="KW-0863">Zinc-finger</keyword>
<dbReference type="GO" id="GO:0008270">
    <property type="term" value="F:zinc ion binding"/>
    <property type="evidence" value="ECO:0007669"/>
    <property type="project" value="UniProtKB-KW"/>
</dbReference>
<dbReference type="CDD" id="cd00303">
    <property type="entry name" value="retropepsin_like"/>
    <property type="match status" value="1"/>
</dbReference>
<dbReference type="InterPro" id="IPR041588">
    <property type="entry name" value="Integrase_H2C2"/>
</dbReference>
<evidence type="ECO:0000256" key="2">
    <source>
        <dbReference type="ARBA" id="ARBA00022679"/>
    </source>
</evidence>
<dbReference type="InterPro" id="IPR041373">
    <property type="entry name" value="RT_RNaseH"/>
</dbReference>
<dbReference type="Gene3D" id="3.30.70.270">
    <property type="match status" value="1"/>
</dbReference>
<dbReference type="PANTHER" id="PTHR37984:SF5">
    <property type="entry name" value="PROTEIN NYNRIN-LIKE"/>
    <property type="match status" value="1"/>
</dbReference>
<dbReference type="SUPFAM" id="SSF56672">
    <property type="entry name" value="DNA/RNA polymerases"/>
    <property type="match status" value="1"/>
</dbReference>
<dbReference type="Pfam" id="PF13975">
    <property type="entry name" value="gag-asp_proteas"/>
    <property type="match status" value="1"/>
</dbReference>
<dbReference type="SMART" id="SM00343">
    <property type="entry name" value="ZnF_C2HC"/>
    <property type="match status" value="2"/>
</dbReference>
<dbReference type="FunFam" id="3.30.420.10:FF:000032">
    <property type="entry name" value="Retrovirus-related Pol polyprotein from transposon 297-like Protein"/>
    <property type="match status" value="1"/>
</dbReference>
<dbReference type="Pfam" id="PF03732">
    <property type="entry name" value="Retrotrans_gag"/>
    <property type="match status" value="1"/>
</dbReference>
<dbReference type="Gene3D" id="4.10.60.10">
    <property type="entry name" value="Zinc finger, CCHC-type"/>
    <property type="match status" value="1"/>
</dbReference>
<dbReference type="InterPro" id="IPR021109">
    <property type="entry name" value="Peptidase_aspartic_dom_sf"/>
</dbReference>
<feature type="domain" description="CCHC-type" evidence="10">
    <location>
        <begin position="356"/>
        <end position="370"/>
    </location>
</feature>
<name>V5GS86_ANOGL</name>
<dbReference type="AlphaFoldDB" id="V5GS86"/>
<dbReference type="InterPro" id="IPR001878">
    <property type="entry name" value="Znf_CCHC"/>
</dbReference>
<keyword evidence="5" id="KW-0255">Endonuclease</keyword>
<dbReference type="InterPro" id="IPR012337">
    <property type="entry name" value="RNaseH-like_sf"/>
</dbReference>
<dbReference type="Pfam" id="PF17917">
    <property type="entry name" value="RT_RNaseH"/>
    <property type="match status" value="1"/>
</dbReference>
<dbReference type="Gene3D" id="2.40.70.10">
    <property type="entry name" value="Acid Proteases"/>
    <property type="match status" value="1"/>
</dbReference>
<dbReference type="PROSITE" id="PS50994">
    <property type="entry name" value="INTEGRASE"/>
    <property type="match status" value="1"/>
</dbReference>
<keyword evidence="4" id="KW-0540">Nuclease</keyword>
<dbReference type="FunFam" id="1.10.340.70:FF:000001">
    <property type="entry name" value="Retrovirus-related Pol polyprotein from transposon gypsy-like Protein"/>
    <property type="match status" value="1"/>
</dbReference>
<dbReference type="EC" id="2.7.7.49" evidence="1"/>
<dbReference type="SUPFAM" id="SSF53098">
    <property type="entry name" value="Ribonuclease H-like"/>
    <property type="match status" value="1"/>
</dbReference>
<accession>V5GS86</accession>
<dbReference type="GO" id="GO:0003676">
    <property type="term" value="F:nucleic acid binding"/>
    <property type="evidence" value="ECO:0007669"/>
    <property type="project" value="InterPro"/>
</dbReference>
<dbReference type="Gene3D" id="3.10.20.370">
    <property type="match status" value="1"/>
</dbReference>
<evidence type="ECO:0000256" key="4">
    <source>
        <dbReference type="ARBA" id="ARBA00022722"/>
    </source>
</evidence>
<gene>
    <name evidence="12" type="primary">RTF23</name>
</gene>
<feature type="compositionally biased region" description="Polar residues" evidence="9">
    <location>
        <begin position="79"/>
        <end position="89"/>
    </location>
</feature>
<feature type="region of interest" description="Disordered" evidence="9">
    <location>
        <begin position="76"/>
        <end position="107"/>
    </location>
</feature>
<dbReference type="CDD" id="cd09274">
    <property type="entry name" value="RNase_HI_RT_Ty3"/>
    <property type="match status" value="1"/>
</dbReference>
<evidence type="ECO:0000259" key="11">
    <source>
        <dbReference type="PROSITE" id="PS50994"/>
    </source>
</evidence>
<dbReference type="Gene3D" id="1.10.340.70">
    <property type="match status" value="1"/>
</dbReference>
<evidence type="ECO:0000256" key="6">
    <source>
        <dbReference type="ARBA" id="ARBA00022801"/>
    </source>
</evidence>
<evidence type="ECO:0000256" key="8">
    <source>
        <dbReference type="PROSITE-ProRule" id="PRU00047"/>
    </source>
</evidence>
<dbReference type="InterPro" id="IPR043128">
    <property type="entry name" value="Rev_trsase/Diguanyl_cyclase"/>
</dbReference>
<dbReference type="InterPro" id="IPR036397">
    <property type="entry name" value="RNaseH_sf"/>
</dbReference>
<feature type="compositionally biased region" description="Pro residues" evidence="9">
    <location>
        <begin position="326"/>
        <end position="337"/>
    </location>
</feature>
<dbReference type="GO" id="GO:0042575">
    <property type="term" value="C:DNA polymerase complex"/>
    <property type="evidence" value="ECO:0007669"/>
    <property type="project" value="UniProtKB-ARBA"/>
</dbReference>
<evidence type="ECO:0000256" key="3">
    <source>
        <dbReference type="ARBA" id="ARBA00022695"/>
    </source>
</evidence>
<protein>
    <recommendedName>
        <fullName evidence="1">RNA-directed DNA polymerase</fullName>
        <ecNumber evidence="1">2.7.7.49</ecNumber>
    </recommendedName>
</protein>
<feature type="compositionally biased region" description="Basic and acidic residues" evidence="9">
    <location>
        <begin position="313"/>
        <end position="325"/>
    </location>
</feature>